<proteinExistence type="predicted"/>
<evidence type="ECO:0000256" key="1">
    <source>
        <dbReference type="SAM" id="MobiDB-lite"/>
    </source>
</evidence>
<keyword evidence="3" id="KW-1185">Reference proteome</keyword>
<dbReference type="EMBL" id="QKWP01000401">
    <property type="protein sequence ID" value="RIB20720.1"/>
    <property type="molecule type" value="Genomic_DNA"/>
</dbReference>
<protein>
    <submittedName>
        <fullName evidence="2">Uncharacterized protein</fullName>
    </submittedName>
</protein>
<comment type="caution">
    <text evidence="2">The sequence shown here is derived from an EMBL/GenBank/DDBJ whole genome shotgun (WGS) entry which is preliminary data.</text>
</comment>
<evidence type="ECO:0000313" key="2">
    <source>
        <dbReference type="EMBL" id="RIB20720.1"/>
    </source>
</evidence>
<name>A0A397VE27_9GLOM</name>
<dbReference type="OrthoDB" id="2434122at2759"/>
<accession>A0A397VE27</accession>
<gene>
    <name evidence="2" type="ORF">C2G38_2178539</name>
</gene>
<evidence type="ECO:0000313" key="3">
    <source>
        <dbReference type="Proteomes" id="UP000266673"/>
    </source>
</evidence>
<dbReference type="Proteomes" id="UP000266673">
    <property type="component" value="Unassembled WGS sequence"/>
</dbReference>
<feature type="compositionally biased region" description="Low complexity" evidence="1">
    <location>
        <begin position="317"/>
        <end position="336"/>
    </location>
</feature>
<feature type="region of interest" description="Disordered" evidence="1">
    <location>
        <begin position="277"/>
        <end position="403"/>
    </location>
</feature>
<feature type="compositionally biased region" description="Polar residues" evidence="1">
    <location>
        <begin position="284"/>
        <end position="302"/>
    </location>
</feature>
<dbReference type="AlphaFoldDB" id="A0A397VE27"/>
<sequence length="470" mass="53516">MDNHNLSVNIHTLNSEQPVLVAIDPALAQPLLDSRSAVRGIINEQFPKGSTINPIKIKEYEDYKDTQKRNKNELQWYEFLNLDKKQYLNFRNDLQNHAASRFLCGEPLSRQTKGKAKEVIKEFNEANPTFPVSEADFILRNWLASYCNSMVCITTAEKECLTPARKRNTSYTQIESILDQDSMDEMTDHTRDSDTSTLVTNARKEINQAKRKKIASTKTKKHALPLPKKNARHLVQKYTNHIDIESMSNQEDTYEMTDHTQDSVTSNLEYNIPREDHDLENTDQDSTVSDDSNILTPATNARSLFKKAGKSARSPMQDITNNDNDNDNAQDPPAINTISLPKKTRKNVRSSTNNNNDNLQDHGTLTPTINMSLPKKAGKRVQSPMQDITNNNNAQDSDTSAPTINVLSSKSDQSSCSIRRQNVRWYYQNNAQDSSTLNNTCKKGKVNKRQKKRRQELVRERKLIKSEGIV</sequence>
<organism evidence="2 3">
    <name type="scientific">Gigaspora rosea</name>
    <dbReference type="NCBI Taxonomy" id="44941"/>
    <lineage>
        <taxon>Eukaryota</taxon>
        <taxon>Fungi</taxon>
        <taxon>Fungi incertae sedis</taxon>
        <taxon>Mucoromycota</taxon>
        <taxon>Glomeromycotina</taxon>
        <taxon>Glomeromycetes</taxon>
        <taxon>Diversisporales</taxon>
        <taxon>Gigasporaceae</taxon>
        <taxon>Gigaspora</taxon>
    </lineage>
</organism>
<feature type="compositionally biased region" description="Polar residues" evidence="1">
    <location>
        <begin position="383"/>
        <end position="403"/>
    </location>
</feature>
<reference evidence="2 3" key="1">
    <citation type="submission" date="2018-06" db="EMBL/GenBank/DDBJ databases">
        <title>Comparative genomics reveals the genomic features of Rhizophagus irregularis, R. cerebriforme, R. diaphanum and Gigaspora rosea, and their symbiotic lifestyle signature.</title>
        <authorList>
            <person name="Morin E."/>
            <person name="San Clemente H."/>
            <person name="Chen E.C.H."/>
            <person name="De La Providencia I."/>
            <person name="Hainaut M."/>
            <person name="Kuo A."/>
            <person name="Kohler A."/>
            <person name="Murat C."/>
            <person name="Tang N."/>
            <person name="Roy S."/>
            <person name="Loubradou J."/>
            <person name="Henrissat B."/>
            <person name="Grigoriev I.V."/>
            <person name="Corradi N."/>
            <person name="Roux C."/>
            <person name="Martin F.M."/>
        </authorList>
    </citation>
    <scope>NUCLEOTIDE SEQUENCE [LARGE SCALE GENOMIC DNA]</scope>
    <source>
        <strain evidence="2 3">DAOM 194757</strain>
    </source>
</reference>
<feature type="compositionally biased region" description="Polar residues" evidence="1">
    <location>
        <begin position="361"/>
        <end position="371"/>
    </location>
</feature>